<accession>A0AAV2DBF6</accession>
<feature type="compositionally biased region" description="Low complexity" evidence="1">
    <location>
        <begin position="61"/>
        <end position="70"/>
    </location>
</feature>
<proteinExistence type="predicted"/>
<organism evidence="2 3">
    <name type="scientific">Linum trigynum</name>
    <dbReference type="NCBI Taxonomy" id="586398"/>
    <lineage>
        <taxon>Eukaryota</taxon>
        <taxon>Viridiplantae</taxon>
        <taxon>Streptophyta</taxon>
        <taxon>Embryophyta</taxon>
        <taxon>Tracheophyta</taxon>
        <taxon>Spermatophyta</taxon>
        <taxon>Magnoliopsida</taxon>
        <taxon>eudicotyledons</taxon>
        <taxon>Gunneridae</taxon>
        <taxon>Pentapetalae</taxon>
        <taxon>rosids</taxon>
        <taxon>fabids</taxon>
        <taxon>Malpighiales</taxon>
        <taxon>Linaceae</taxon>
        <taxon>Linum</taxon>
    </lineage>
</organism>
<dbReference type="Proteomes" id="UP001497516">
    <property type="component" value="Chromosome 2"/>
</dbReference>
<evidence type="ECO:0000256" key="1">
    <source>
        <dbReference type="SAM" id="MobiDB-lite"/>
    </source>
</evidence>
<dbReference type="AlphaFoldDB" id="A0AAV2DBF6"/>
<keyword evidence="3" id="KW-1185">Reference proteome</keyword>
<sequence length="132" mass="13982">MMAGVVAIDAPDLCEEIIKKACPSKRPSFFEPSPRKPPLLRGLLLSRSTKVRKHELGFALPSNSSDPNPSAACKLPTSNGVEPPSVIPSSLSSLLSPLSHFQMQAVGIAAPTVLPLYICYVGIIVRSGFDVG</sequence>
<evidence type="ECO:0000313" key="3">
    <source>
        <dbReference type="Proteomes" id="UP001497516"/>
    </source>
</evidence>
<protein>
    <submittedName>
        <fullName evidence="2">Uncharacterized protein</fullName>
    </submittedName>
</protein>
<feature type="region of interest" description="Disordered" evidence="1">
    <location>
        <begin position="58"/>
        <end position="79"/>
    </location>
</feature>
<evidence type="ECO:0000313" key="2">
    <source>
        <dbReference type="EMBL" id="CAL1371238.1"/>
    </source>
</evidence>
<dbReference type="EMBL" id="OZ034815">
    <property type="protein sequence ID" value="CAL1371238.1"/>
    <property type="molecule type" value="Genomic_DNA"/>
</dbReference>
<name>A0AAV2DBF6_9ROSI</name>
<reference evidence="2 3" key="1">
    <citation type="submission" date="2024-04" db="EMBL/GenBank/DDBJ databases">
        <authorList>
            <person name="Fracassetti M."/>
        </authorList>
    </citation>
    <scope>NUCLEOTIDE SEQUENCE [LARGE SCALE GENOMIC DNA]</scope>
</reference>
<gene>
    <name evidence="2" type="ORF">LTRI10_LOCUS13315</name>
</gene>